<organism evidence="2 3">
    <name type="scientific">Pedobacter polaris</name>
    <dbReference type="NCBI Taxonomy" id="2571273"/>
    <lineage>
        <taxon>Bacteria</taxon>
        <taxon>Pseudomonadati</taxon>
        <taxon>Bacteroidota</taxon>
        <taxon>Sphingobacteriia</taxon>
        <taxon>Sphingobacteriales</taxon>
        <taxon>Sphingobacteriaceae</taxon>
        <taxon>Pedobacter</taxon>
    </lineage>
</organism>
<feature type="chain" id="PRO_5020887919" evidence="1">
    <location>
        <begin position="21"/>
        <end position="130"/>
    </location>
</feature>
<name>A0A4U1CRB7_9SPHI</name>
<keyword evidence="1" id="KW-0732">Signal</keyword>
<evidence type="ECO:0000256" key="1">
    <source>
        <dbReference type="SAM" id="SignalP"/>
    </source>
</evidence>
<dbReference type="InterPro" id="IPR013783">
    <property type="entry name" value="Ig-like_fold"/>
</dbReference>
<protein>
    <submittedName>
        <fullName evidence="2">DUF1573 domain-containing protein</fullName>
    </submittedName>
</protein>
<reference evidence="2 3" key="1">
    <citation type="submission" date="2019-04" db="EMBL/GenBank/DDBJ databases">
        <title>Pedobacter sp. RP-3-22 sp. nov., isolated from Arctic soil.</title>
        <authorList>
            <person name="Dahal R.H."/>
            <person name="Kim D.-U."/>
        </authorList>
    </citation>
    <scope>NUCLEOTIDE SEQUENCE [LARGE SCALE GENOMIC DNA]</scope>
    <source>
        <strain evidence="2 3">RP-3-22</strain>
    </source>
</reference>
<comment type="caution">
    <text evidence="2">The sequence shown here is derived from an EMBL/GenBank/DDBJ whole genome shotgun (WGS) entry which is preliminary data.</text>
</comment>
<sequence>MKKLILVVALVFGIGIVVNAQTKPAEFKFETETYDFGKIPLNKPSVYTFNFTNTGDAPLIISNVETTCGCTVSEYTKTPVKTGEKGFIKVTITPVGNALPFNKQLTLTSNARQNPKVLIVKGQSVASATK</sequence>
<gene>
    <name evidence="2" type="ORF">FA048_10955</name>
</gene>
<dbReference type="EMBL" id="SWBR01000002">
    <property type="protein sequence ID" value="TKC10687.1"/>
    <property type="molecule type" value="Genomic_DNA"/>
</dbReference>
<dbReference type="PANTHER" id="PTHR37833:SF1">
    <property type="entry name" value="SIGNAL PEPTIDE PROTEIN"/>
    <property type="match status" value="1"/>
</dbReference>
<dbReference type="OrthoDB" id="826619at2"/>
<dbReference type="Pfam" id="PF07610">
    <property type="entry name" value="DUF1573"/>
    <property type="match status" value="1"/>
</dbReference>
<dbReference type="Gene3D" id="2.60.40.10">
    <property type="entry name" value="Immunoglobulins"/>
    <property type="match status" value="1"/>
</dbReference>
<proteinExistence type="predicted"/>
<keyword evidence="3" id="KW-1185">Reference proteome</keyword>
<dbReference type="Proteomes" id="UP000309488">
    <property type="component" value="Unassembled WGS sequence"/>
</dbReference>
<evidence type="ECO:0000313" key="2">
    <source>
        <dbReference type="EMBL" id="TKC10687.1"/>
    </source>
</evidence>
<evidence type="ECO:0000313" key="3">
    <source>
        <dbReference type="Proteomes" id="UP000309488"/>
    </source>
</evidence>
<dbReference type="InterPro" id="IPR011467">
    <property type="entry name" value="DUF1573"/>
</dbReference>
<dbReference type="PANTHER" id="PTHR37833">
    <property type="entry name" value="LIPOPROTEIN-RELATED"/>
    <property type="match status" value="1"/>
</dbReference>
<feature type="signal peptide" evidence="1">
    <location>
        <begin position="1"/>
        <end position="20"/>
    </location>
</feature>
<dbReference type="RefSeq" id="WP_136840759.1">
    <property type="nucleotide sequence ID" value="NZ_SWBR01000002.1"/>
</dbReference>
<accession>A0A4U1CRB7</accession>
<dbReference type="AlphaFoldDB" id="A0A4U1CRB7"/>